<dbReference type="AlphaFoldDB" id="B9XDV7"/>
<dbReference type="Proteomes" id="UP000003688">
    <property type="component" value="Unassembled WGS sequence"/>
</dbReference>
<proteinExistence type="predicted"/>
<protein>
    <submittedName>
        <fullName evidence="1">Uncharacterized protein</fullName>
    </submittedName>
</protein>
<dbReference type="EMBL" id="ABOX02000007">
    <property type="protein sequence ID" value="EEF61848.1"/>
    <property type="molecule type" value="Genomic_DNA"/>
</dbReference>
<name>B9XDV7_PEDPL</name>
<reference evidence="1 2" key="1">
    <citation type="journal article" date="2011" name="J. Bacteriol.">
        <title>Genome sequence of 'Pedosphaera parvula' Ellin514, an aerobic Verrucomicrobial isolate from pasture soil.</title>
        <authorList>
            <person name="Kant R."/>
            <person name="van Passel M.W."/>
            <person name="Sangwan P."/>
            <person name="Palva A."/>
            <person name="Lucas S."/>
            <person name="Copeland A."/>
            <person name="Lapidus A."/>
            <person name="Glavina Del Rio T."/>
            <person name="Dalin E."/>
            <person name="Tice H."/>
            <person name="Bruce D."/>
            <person name="Goodwin L."/>
            <person name="Pitluck S."/>
            <person name="Chertkov O."/>
            <person name="Larimer F.W."/>
            <person name="Land M.L."/>
            <person name="Hauser L."/>
            <person name="Brettin T.S."/>
            <person name="Detter J.C."/>
            <person name="Han S."/>
            <person name="de Vos W.M."/>
            <person name="Janssen P.H."/>
            <person name="Smidt H."/>
        </authorList>
    </citation>
    <scope>NUCLEOTIDE SEQUENCE [LARGE SCALE GENOMIC DNA]</scope>
    <source>
        <strain evidence="1 2">Ellin514</strain>
    </source>
</reference>
<accession>B9XDV7</accession>
<organism evidence="1 2">
    <name type="scientific">Pedosphaera parvula (strain Ellin514)</name>
    <dbReference type="NCBI Taxonomy" id="320771"/>
    <lineage>
        <taxon>Bacteria</taxon>
        <taxon>Pseudomonadati</taxon>
        <taxon>Verrucomicrobiota</taxon>
        <taxon>Pedosphaerae</taxon>
        <taxon>Pedosphaerales</taxon>
        <taxon>Pedosphaeraceae</taxon>
        <taxon>Pedosphaera</taxon>
    </lineage>
</organism>
<comment type="caution">
    <text evidence="1">The sequence shown here is derived from an EMBL/GenBank/DDBJ whole genome shotgun (WGS) entry which is preliminary data.</text>
</comment>
<evidence type="ECO:0000313" key="1">
    <source>
        <dbReference type="EMBL" id="EEF61848.1"/>
    </source>
</evidence>
<evidence type="ECO:0000313" key="2">
    <source>
        <dbReference type="Proteomes" id="UP000003688"/>
    </source>
</evidence>
<sequence>MYFFVKGDKTFGDSFFSDSLEFLKSHFVPAFFELLRILHQYPPQVLLLLALGCRKCSDSHFQLPAQPRTGSLP</sequence>
<keyword evidence="2" id="KW-1185">Reference proteome</keyword>
<gene>
    <name evidence="1" type="ORF">Cflav_PD4511</name>
</gene>